<dbReference type="InterPro" id="IPR050224">
    <property type="entry name" value="TALE_homeobox"/>
</dbReference>
<dbReference type="GO" id="GO:0003677">
    <property type="term" value="F:DNA binding"/>
    <property type="evidence" value="ECO:0007669"/>
    <property type="project" value="UniProtKB-KW"/>
</dbReference>
<name>A0A6P3FJE5_OCTDE</name>
<gene>
    <name evidence="7" type="primary">LOC101589443</name>
</gene>
<dbReference type="InterPro" id="IPR009057">
    <property type="entry name" value="Homeodomain-like_sf"/>
</dbReference>
<dbReference type="AlphaFoldDB" id="A0A6P3FJE5"/>
<evidence type="ECO:0000259" key="5">
    <source>
        <dbReference type="Pfam" id="PF05920"/>
    </source>
</evidence>
<evidence type="ECO:0000313" key="7">
    <source>
        <dbReference type="RefSeq" id="XP_004638896.1"/>
    </source>
</evidence>
<keyword evidence="2" id="KW-0371">Homeobox</keyword>
<dbReference type="Proteomes" id="UP000515203">
    <property type="component" value="Unplaced"/>
</dbReference>
<reference evidence="7" key="1">
    <citation type="submission" date="2025-08" db="UniProtKB">
        <authorList>
            <consortium name="RefSeq"/>
        </authorList>
    </citation>
    <scope>IDENTIFICATION</scope>
</reference>
<evidence type="ECO:0000256" key="1">
    <source>
        <dbReference type="ARBA" id="ARBA00023125"/>
    </source>
</evidence>
<dbReference type="CDD" id="cd00086">
    <property type="entry name" value="homeodomain"/>
    <property type="match status" value="1"/>
</dbReference>
<dbReference type="Gene3D" id="1.10.10.60">
    <property type="entry name" value="Homeodomain-like"/>
    <property type="match status" value="1"/>
</dbReference>
<feature type="compositionally biased region" description="Polar residues" evidence="4">
    <location>
        <begin position="9"/>
        <end position="25"/>
    </location>
</feature>
<dbReference type="GeneID" id="101589443"/>
<protein>
    <submittedName>
        <fullName evidence="7">Homeobox protein TGIF2LX-like</fullName>
    </submittedName>
</protein>
<dbReference type="OrthoDB" id="10056939at2759"/>
<dbReference type="RefSeq" id="XP_004638896.1">
    <property type="nucleotide sequence ID" value="XM_004638839.1"/>
</dbReference>
<keyword evidence="3" id="KW-0539">Nucleus</keyword>
<dbReference type="GO" id="GO:0006355">
    <property type="term" value="P:regulation of DNA-templated transcription"/>
    <property type="evidence" value="ECO:0007669"/>
    <property type="project" value="InterPro"/>
</dbReference>
<dbReference type="InterPro" id="IPR001356">
    <property type="entry name" value="HD"/>
</dbReference>
<evidence type="ECO:0000256" key="3">
    <source>
        <dbReference type="ARBA" id="ARBA00023242"/>
    </source>
</evidence>
<proteinExistence type="predicted"/>
<feature type="region of interest" description="Disordered" evidence="4">
    <location>
        <begin position="1"/>
        <end position="43"/>
    </location>
</feature>
<feature type="domain" description="KN homeodomain" evidence="5">
    <location>
        <begin position="59"/>
        <end position="92"/>
    </location>
</feature>
<keyword evidence="1" id="KW-0238">DNA-binding</keyword>
<keyword evidence="6" id="KW-1185">Reference proteome</keyword>
<dbReference type="InParanoid" id="A0A6P3FJE5"/>
<dbReference type="Pfam" id="PF05920">
    <property type="entry name" value="Homeobox_KN"/>
    <property type="match status" value="1"/>
</dbReference>
<evidence type="ECO:0000313" key="6">
    <source>
        <dbReference type="Proteomes" id="UP000515203"/>
    </source>
</evidence>
<dbReference type="PANTHER" id="PTHR11850">
    <property type="entry name" value="HOMEOBOX PROTEIN TRANSCRIPTION FACTORS"/>
    <property type="match status" value="1"/>
</dbReference>
<dbReference type="InterPro" id="IPR008422">
    <property type="entry name" value="KN_HD"/>
</dbReference>
<organism evidence="6 7">
    <name type="scientific">Octodon degus</name>
    <name type="common">Degu</name>
    <name type="synonym">Sciurus degus</name>
    <dbReference type="NCBI Taxonomy" id="10160"/>
    <lineage>
        <taxon>Eukaryota</taxon>
        <taxon>Metazoa</taxon>
        <taxon>Chordata</taxon>
        <taxon>Craniata</taxon>
        <taxon>Vertebrata</taxon>
        <taxon>Euteleostomi</taxon>
        <taxon>Mammalia</taxon>
        <taxon>Eutheria</taxon>
        <taxon>Euarchontoglires</taxon>
        <taxon>Glires</taxon>
        <taxon>Rodentia</taxon>
        <taxon>Hystricomorpha</taxon>
        <taxon>Octodontidae</taxon>
        <taxon>Octodon</taxon>
    </lineage>
</organism>
<dbReference type="SUPFAM" id="SSF46689">
    <property type="entry name" value="Homeodomain-like"/>
    <property type="match status" value="1"/>
</dbReference>
<sequence>MEDAEETSLESQSPKQNTSDTSRNSTDIDELLAPPESKRQRKDFLTVESEKILHDCLTDDRFEPYPSDVEKQMQSGQTNLSFLQIINWFVNADKYFLPEVLEQDKDGSGYLKVKDADEIQLPDTTSSSLVQSGPVDPEKVQCFPLSPSTKSQEPPKKLQVVEKSSSQQLILEAPLKEKVEMSICDTTTFPESVGPEAYADFSNFYLLVDVAVQKAAELELQKKQEANT</sequence>
<evidence type="ECO:0000256" key="2">
    <source>
        <dbReference type="ARBA" id="ARBA00023155"/>
    </source>
</evidence>
<accession>A0A6P3FJE5</accession>
<evidence type="ECO:0000256" key="4">
    <source>
        <dbReference type="SAM" id="MobiDB-lite"/>
    </source>
</evidence>